<organism evidence="1 2">
    <name type="scientific">Paenibacillus woosongensis</name>
    <dbReference type="NCBI Taxonomy" id="307580"/>
    <lineage>
        <taxon>Bacteria</taxon>
        <taxon>Bacillati</taxon>
        <taxon>Bacillota</taxon>
        <taxon>Bacilli</taxon>
        <taxon>Bacillales</taxon>
        <taxon>Paenibacillaceae</taxon>
        <taxon>Paenibacillus</taxon>
    </lineage>
</organism>
<name>A0ABQ4MQN3_9BACL</name>
<dbReference type="Proteomes" id="UP000681290">
    <property type="component" value="Unassembled WGS sequence"/>
</dbReference>
<proteinExistence type="predicted"/>
<sequence>MSISAMVLDAQDEFEEKFFIPVAAESFFNKCWEPAIEELGLKWTRVFHVGIDLVKEDFPFVLEELLEIKEWAKKKLPEEDKRKVIERIALIETEVPKVFTHRDGIVIFIG</sequence>
<keyword evidence="2" id="KW-1185">Reference proteome</keyword>
<dbReference type="EMBL" id="BOSM01000003">
    <property type="protein sequence ID" value="GIP58305.1"/>
    <property type="molecule type" value="Genomic_DNA"/>
</dbReference>
<accession>A0ABQ4MQN3</accession>
<protein>
    <submittedName>
        <fullName evidence="1">Uncharacterized protein</fullName>
    </submittedName>
</protein>
<reference evidence="1 2" key="1">
    <citation type="submission" date="2021-03" db="EMBL/GenBank/DDBJ databases">
        <title>Antimicrobial resistance genes in bacteria isolated from Japanese honey, and their potential for conferring macrolide and lincosamide resistance in the American foulbrood pathogen Paenibacillus larvae.</title>
        <authorList>
            <person name="Okamoto M."/>
            <person name="Kumagai M."/>
            <person name="Kanamori H."/>
            <person name="Takamatsu D."/>
        </authorList>
    </citation>
    <scope>NUCLEOTIDE SEQUENCE [LARGE SCALE GENOMIC DNA]</scope>
    <source>
        <strain evidence="1 2">J15TS10</strain>
    </source>
</reference>
<comment type="caution">
    <text evidence="1">The sequence shown here is derived from an EMBL/GenBank/DDBJ whole genome shotgun (WGS) entry which is preliminary data.</text>
</comment>
<evidence type="ECO:0000313" key="1">
    <source>
        <dbReference type="EMBL" id="GIP58305.1"/>
    </source>
</evidence>
<evidence type="ECO:0000313" key="2">
    <source>
        <dbReference type="Proteomes" id="UP000681290"/>
    </source>
</evidence>
<gene>
    <name evidence="1" type="ORF">J15TS10_21190</name>
</gene>
<dbReference type="RefSeq" id="WP_213590766.1">
    <property type="nucleotide sequence ID" value="NZ_BOSM01000003.1"/>
</dbReference>